<dbReference type="RefSeq" id="WP_191448348.1">
    <property type="nucleotide sequence ID" value="NZ_JAKNHQ010000020.1"/>
</dbReference>
<evidence type="ECO:0000256" key="3">
    <source>
        <dbReference type="ARBA" id="ARBA00023235"/>
    </source>
</evidence>
<comment type="cofactor">
    <cofactor evidence="1 4">
        <name>pyridoxal 5'-phosphate</name>
        <dbReference type="ChEBI" id="CHEBI:597326"/>
    </cofactor>
</comment>
<dbReference type="Gene3D" id="3.20.20.10">
    <property type="entry name" value="Alanine racemase"/>
    <property type="match status" value="1"/>
</dbReference>
<dbReference type="EMBL" id="JAKNHQ010000020">
    <property type="protein sequence ID" value="MCG4611649.1"/>
    <property type="molecule type" value="Genomic_DNA"/>
</dbReference>
<feature type="active site" description="Proton acceptor; specific for L-alanine" evidence="4">
    <location>
        <position position="274"/>
    </location>
</feature>
<dbReference type="InterPro" id="IPR020622">
    <property type="entry name" value="Ala_racemase_pyridoxalP-BS"/>
</dbReference>
<keyword evidence="3 4" id="KW-0413">Isomerase</keyword>
<comment type="pathway">
    <text evidence="4">Amino-acid biosynthesis; D-alanine biosynthesis; D-alanine from L-alanine: step 1/1.</text>
</comment>
<sequence>MNDFFRRTWAEIDLDAVAHNYHQIKDRLNPGTKVCCVIKADAYGHGAELLAREYEELGADWFAVSNLEEAIQLRNAEISLPILILGYTPPESAAELAHMDVAQAVLSREYGERLAACAREAGVTVRAHIVVDTGMSRIGFLYQNPERDADAIEDIAEVCGLEGLDPEGIFTHFAVADEGNDGRGYTLMQLDLFLKLIDLLAQRGITFRLRHCANSAAVLDYADAQLDMVRPGIILYGLNPSRSIKEPLDLRPVMQLKSIVSMLKTVEPQTSISYGRRFTTKQRTVVATVPVGYADGYPRHLYHRASVLVNGQRAKIIGRVCMDQLMVNVTDIPGVKEGDTVTLFGHDGDAFLSVDELAGYNHTISYELVCLLSKRVPRIYYRGGEAVAELDYLCSGNGR</sequence>
<dbReference type="PANTHER" id="PTHR30511:SF0">
    <property type="entry name" value="ALANINE RACEMASE, CATABOLIC-RELATED"/>
    <property type="match status" value="1"/>
</dbReference>
<proteinExistence type="inferred from homology"/>
<evidence type="ECO:0000256" key="4">
    <source>
        <dbReference type="HAMAP-Rule" id="MF_01201"/>
    </source>
</evidence>
<name>A0ABS9MLF0_9FIRM</name>
<dbReference type="SMART" id="SM01005">
    <property type="entry name" value="Ala_racemase_C"/>
    <property type="match status" value="1"/>
</dbReference>
<comment type="catalytic activity">
    <reaction evidence="4">
        <text>L-alanine = D-alanine</text>
        <dbReference type="Rhea" id="RHEA:20249"/>
        <dbReference type="ChEBI" id="CHEBI:57416"/>
        <dbReference type="ChEBI" id="CHEBI:57972"/>
        <dbReference type="EC" id="5.1.1.1"/>
    </reaction>
</comment>
<protein>
    <recommendedName>
        <fullName evidence="4">Alanine racemase</fullName>
        <ecNumber evidence="4">5.1.1.1</ecNumber>
    </recommendedName>
</protein>
<evidence type="ECO:0000256" key="2">
    <source>
        <dbReference type="ARBA" id="ARBA00022898"/>
    </source>
</evidence>
<keyword evidence="2 4" id="KW-0663">Pyridoxal phosphate</keyword>
<evidence type="ECO:0000259" key="5">
    <source>
        <dbReference type="SMART" id="SM01005"/>
    </source>
</evidence>
<feature type="binding site" evidence="4">
    <location>
        <position position="137"/>
    </location>
    <ligand>
        <name>substrate</name>
    </ligand>
</feature>
<keyword evidence="7" id="KW-1185">Reference proteome</keyword>
<dbReference type="Gene3D" id="2.40.37.10">
    <property type="entry name" value="Lyase, Ornithine Decarboxylase, Chain A, domain 1"/>
    <property type="match status" value="1"/>
</dbReference>
<dbReference type="SUPFAM" id="SSF51419">
    <property type="entry name" value="PLP-binding barrel"/>
    <property type="match status" value="1"/>
</dbReference>
<dbReference type="CDD" id="cd00430">
    <property type="entry name" value="PLPDE_III_AR"/>
    <property type="match status" value="1"/>
</dbReference>
<dbReference type="InterPro" id="IPR001608">
    <property type="entry name" value="Ala_racemase_N"/>
</dbReference>
<feature type="active site" description="Proton acceptor; specific for D-alanine" evidence="4">
    <location>
        <position position="39"/>
    </location>
</feature>
<dbReference type="PROSITE" id="PS00395">
    <property type="entry name" value="ALANINE_RACEMASE"/>
    <property type="match status" value="1"/>
</dbReference>
<feature type="binding site" evidence="4">
    <location>
        <position position="322"/>
    </location>
    <ligand>
        <name>substrate</name>
    </ligand>
</feature>
<organism evidence="6 7">
    <name type="scientific">Anaeromassilibacillus senegalensis</name>
    <dbReference type="NCBI Taxonomy" id="1673717"/>
    <lineage>
        <taxon>Bacteria</taxon>
        <taxon>Bacillati</taxon>
        <taxon>Bacillota</taxon>
        <taxon>Clostridia</taxon>
        <taxon>Eubacteriales</taxon>
        <taxon>Acutalibacteraceae</taxon>
        <taxon>Anaeromassilibacillus</taxon>
    </lineage>
</organism>
<dbReference type="InterPro" id="IPR029066">
    <property type="entry name" value="PLP-binding_barrel"/>
</dbReference>
<dbReference type="InterPro" id="IPR009006">
    <property type="entry name" value="Ala_racemase/Decarboxylase_C"/>
</dbReference>
<dbReference type="Pfam" id="PF00842">
    <property type="entry name" value="Ala_racemase_C"/>
    <property type="match status" value="1"/>
</dbReference>
<dbReference type="GO" id="GO:0008784">
    <property type="term" value="F:alanine racemase activity"/>
    <property type="evidence" value="ECO:0007669"/>
    <property type="project" value="UniProtKB-EC"/>
</dbReference>
<comment type="similarity">
    <text evidence="4">Belongs to the alanine racemase family.</text>
</comment>
<comment type="function">
    <text evidence="4">Catalyzes the interconversion of L-alanine and D-alanine. May also act on other amino acids.</text>
</comment>
<feature type="domain" description="Alanine racemase C-terminal" evidence="5">
    <location>
        <begin position="253"/>
        <end position="381"/>
    </location>
</feature>
<accession>A0ABS9MLF0</accession>
<dbReference type="HAMAP" id="MF_01201">
    <property type="entry name" value="Ala_racemase"/>
    <property type="match status" value="1"/>
</dbReference>
<dbReference type="SUPFAM" id="SSF50621">
    <property type="entry name" value="Alanine racemase C-terminal domain-like"/>
    <property type="match status" value="1"/>
</dbReference>
<evidence type="ECO:0000313" key="7">
    <source>
        <dbReference type="Proteomes" id="UP001298681"/>
    </source>
</evidence>
<comment type="caution">
    <text evidence="6">The sequence shown here is derived from an EMBL/GenBank/DDBJ whole genome shotgun (WGS) entry which is preliminary data.</text>
</comment>
<dbReference type="PANTHER" id="PTHR30511">
    <property type="entry name" value="ALANINE RACEMASE"/>
    <property type="match status" value="1"/>
</dbReference>
<dbReference type="Pfam" id="PF01168">
    <property type="entry name" value="Ala_racemase_N"/>
    <property type="match status" value="1"/>
</dbReference>
<feature type="modified residue" description="N6-(pyridoxal phosphate)lysine" evidence="4">
    <location>
        <position position="39"/>
    </location>
</feature>
<dbReference type="EC" id="5.1.1.1" evidence="4"/>
<evidence type="ECO:0000256" key="1">
    <source>
        <dbReference type="ARBA" id="ARBA00001933"/>
    </source>
</evidence>
<dbReference type="InterPro" id="IPR011079">
    <property type="entry name" value="Ala_racemase_C"/>
</dbReference>
<dbReference type="Proteomes" id="UP001298681">
    <property type="component" value="Unassembled WGS sequence"/>
</dbReference>
<dbReference type="PRINTS" id="PR00992">
    <property type="entry name" value="ALARACEMASE"/>
</dbReference>
<reference evidence="6 7" key="1">
    <citation type="submission" date="2022-01" db="EMBL/GenBank/DDBJ databases">
        <title>Collection of gut derived symbiotic bacterial strains cultured from healthy donors.</title>
        <authorList>
            <person name="Lin H."/>
            <person name="Kohout C."/>
            <person name="Waligurski E."/>
            <person name="Pamer E.G."/>
        </authorList>
    </citation>
    <scope>NUCLEOTIDE SEQUENCE [LARGE SCALE GENOMIC DNA]</scope>
    <source>
        <strain evidence="6 7">DFI.7.58</strain>
    </source>
</reference>
<dbReference type="NCBIfam" id="TIGR00492">
    <property type="entry name" value="alr"/>
    <property type="match status" value="1"/>
</dbReference>
<evidence type="ECO:0000313" key="6">
    <source>
        <dbReference type="EMBL" id="MCG4611649.1"/>
    </source>
</evidence>
<gene>
    <name evidence="6" type="primary">alr</name>
    <name evidence="6" type="ORF">L0P57_12005</name>
</gene>
<dbReference type="InterPro" id="IPR000821">
    <property type="entry name" value="Ala_racemase"/>
</dbReference>